<gene>
    <name evidence="10" type="ordered locus">Hden_1987</name>
</gene>
<keyword evidence="11" id="KW-1185">Reference proteome</keyword>
<dbReference type="AlphaFoldDB" id="D8JPQ4"/>
<comment type="similarity">
    <text evidence="1 8">Belongs to the SOS response-associated peptidase family.</text>
</comment>
<dbReference type="GO" id="GO:0003697">
    <property type="term" value="F:single-stranded DNA binding"/>
    <property type="evidence" value="ECO:0007669"/>
    <property type="project" value="InterPro"/>
</dbReference>
<organism evidence="10 11">
    <name type="scientific">Hyphomicrobium denitrificans (strain ATCC 51888 / DSM 1869 / NCIMB 11706 / TK 0415)</name>
    <dbReference type="NCBI Taxonomy" id="582899"/>
    <lineage>
        <taxon>Bacteria</taxon>
        <taxon>Pseudomonadati</taxon>
        <taxon>Pseudomonadota</taxon>
        <taxon>Alphaproteobacteria</taxon>
        <taxon>Hyphomicrobiales</taxon>
        <taxon>Hyphomicrobiaceae</taxon>
        <taxon>Hyphomicrobium</taxon>
    </lineage>
</organism>
<dbReference type="Pfam" id="PF02586">
    <property type="entry name" value="SRAP"/>
    <property type="match status" value="1"/>
</dbReference>
<dbReference type="PANTHER" id="PTHR13604:SF0">
    <property type="entry name" value="ABASIC SITE PROCESSING PROTEIN HMCES"/>
    <property type="match status" value="1"/>
</dbReference>
<evidence type="ECO:0000256" key="7">
    <source>
        <dbReference type="ARBA" id="ARBA00023239"/>
    </source>
</evidence>
<dbReference type="EC" id="3.4.-.-" evidence="8"/>
<proteinExistence type="inferred from homology"/>
<evidence type="ECO:0000256" key="3">
    <source>
        <dbReference type="ARBA" id="ARBA00022763"/>
    </source>
</evidence>
<evidence type="ECO:0000256" key="8">
    <source>
        <dbReference type="RuleBase" id="RU364100"/>
    </source>
</evidence>
<dbReference type="InterPro" id="IPR036590">
    <property type="entry name" value="SRAP-like"/>
</dbReference>
<keyword evidence="6" id="KW-0238">DNA-binding</keyword>
<dbReference type="PANTHER" id="PTHR13604">
    <property type="entry name" value="DC12-RELATED"/>
    <property type="match status" value="1"/>
</dbReference>
<evidence type="ECO:0000313" key="11">
    <source>
        <dbReference type="Proteomes" id="UP000002033"/>
    </source>
</evidence>
<evidence type="ECO:0000256" key="4">
    <source>
        <dbReference type="ARBA" id="ARBA00022801"/>
    </source>
</evidence>
<evidence type="ECO:0000256" key="5">
    <source>
        <dbReference type="ARBA" id="ARBA00023124"/>
    </source>
</evidence>
<dbReference type="Proteomes" id="UP000002033">
    <property type="component" value="Chromosome"/>
</dbReference>
<dbReference type="RefSeq" id="WP_013215947.1">
    <property type="nucleotide sequence ID" value="NC_014313.1"/>
</dbReference>
<dbReference type="KEGG" id="hdn:Hden_1987"/>
<keyword evidence="5" id="KW-0190">Covalent protein-DNA linkage</keyword>
<evidence type="ECO:0000256" key="1">
    <source>
        <dbReference type="ARBA" id="ARBA00008136"/>
    </source>
</evidence>
<feature type="region of interest" description="Disordered" evidence="9">
    <location>
        <begin position="206"/>
        <end position="226"/>
    </location>
</feature>
<accession>D8JPQ4</accession>
<sequence>MCSRYSLICSPDDLCRAFGSFEVEDFPPRYNIAPSQPVLILRAGVKGGPEFQLVRWGLIPSWSKDPAKLSMLVNARAETAAEKPSFRGAMRHRRCLIPTTGYYEWTGGHGSRQPHLIKVADRPVFAMAGLWEGWLGADGSEIETMAILTTAANPDVASIHDRMPVIVAPEHYERWLDCSSGSENGVLDLLGPPPTGRMTVMAINPKLNDPRAEGPDLHQSPNPTLL</sequence>
<dbReference type="GO" id="GO:0016829">
    <property type="term" value="F:lyase activity"/>
    <property type="evidence" value="ECO:0007669"/>
    <property type="project" value="UniProtKB-KW"/>
</dbReference>
<dbReference type="eggNOG" id="COG2135">
    <property type="taxonomic scope" value="Bacteria"/>
</dbReference>
<keyword evidence="4 8" id="KW-0378">Hydrolase</keyword>
<dbReference type="GO" id="GO:0106300">
    <property type="term" value="P:protein-DNA covalent cross-linking repair"/>
    <property type="evidence" value="ECO:0007669"/>
    <property type="project" value="InterPro"/>
</dbReference>
<keyword evidence="2 8" id="KW-0645">Protease</keyword>
<dbReference type="InterPro" id="IPR003738">
    <property type="entry name" value="SRAP"/>
</dbReference>
<evidence type="ECO:0000256" key="6">
    <source>
        <dbReference type="ARBA" id="ARBA00023125"/>
    </source>
</evidence>
<protein>
    <recommendedName>
        <fullName evidence="8">Abasic site processing protein</fullName>
        <ecNumber evidence="8">3.4.-.-</ecNumber>
    </recommendedName>
</protein>
<evidence type="ECO:0000313" key="10">
    <source>
        <dbReference type="EMBL" id="ADJ23788.1"/>
    </source>
</evidence>
<dbReference type="SUPFAM" id="SSF143081">
    <property type="entry name" value="BB1717-like"/>
    <property type="match status" value="1"/>
</dbReference>
<dbReference type="OrthoDB" id="9782620at2"/>
<keyword evidence="7" id="KW-0456">Lyase</keyword>
<keyword evidence="3" id="KW-0227">DNA damage</keyword>
<name>D8JPQ4_HYPDA</name>
<dbReference type="Gene3D" id="3.90.1680.10">
    <property type="entry name" value="SOS response associated peptidase-like"/>
    <property type="match status" value="1"/>
</dbReference>
<evidence type="ECO:0000256" key="9">
    <source>
        <dbReference type="SAM" id="MobiDB-lite"/>
    </source>
</evidence>
<dbReference type="GO" id="GO:0008233">
    <property type="term" value="F:peptidase activity"/>
    <property type="evidence" value="ECO:0007669"/>
    <property type="project" value="UniProtKB-KW"/>
</dbReference>
<dbReference type="GO" id="GO:0006508">
    <property type="term" value="P:proteolysis"/>
    <property type="evidence" value="ECO:0007669"/>
    <property type="project" value="UniProtKB-KW"/>
</dbReference>
<reference evidence="11" key="1">
    <citation type="journal article" date="2011" name="J. Bacteriol.">
        <title>Genome sequences of eight morphologically diverse alphaproteobacteria.</title>
        <authorList>
            <consortium name="US DOE Joint Genome Institute"/>
            <person name="Brown P.J."/>
            <person name="Kysela D.T."/>
            <person name="Buechlein A."/>
            <person name="Hemmerich C."/>
            <person name="Brun Y.V."/>
        </authorList>
    </citation>
    <scope>NUCLEOTIDE SEQUENCE [LARGE SCALE GENOMIC DNA]</scope>
    <source>
        <strain evidence="11">ATCC 51888 / DSM 1869 / NCIB 11706 / TK 0415</strain>
    </source>
</reference>
<dbReference type="EMBL" id="CP002083">
    <property type="protein sequence ID" value="ADJ23788.1"/>
    <property type="molecule type" value="Genomic_DNA"/>
</dbReference>
<evidence type="ECO:0000256" key="2">
    <source>
        <dbReference type="ARBA" id="ARBA00022670"/>
    </source>
</evidence>
<dbReference type="STRING" id="582899.Hden_1987"/>
<dbReference type="HOGENOM" id="CLU_035990_6_2_5"/>